<feature type="compositionally biased region" description="Polar residues" evidence="7">
    <location>
        <begin position="1087"/>
        <end position="1096"/>
    </location>
</feature>
<feature type="domain" description="DOP1-like C-terminal" evidence="10">
    <location>
        <begin position="1387"/>
        <end position="1850"/>
    </location>
</feature>
<dbReference type="EMBL" id="JAPQKH010000006">
    <property type="protein sequence ID" value="KAJ5093850.1"/>
    <property type="molecule type" value="Genomic_DNA"/>
</dbReference>
<dbReference type="Proteomes" id="UP001149165">
    <property type="component" value="Unassembled WGS sequence"/>
</dbReference>
<dbReference type="GO" id="GO:0000139">
    <property type="term" value="C:Golgi membrane"/>
    <property type="evidence" value="ECO:0007669"/>
    <property type="project" value="UniProtKB-SubCell"/>
</dbReference>
<feature type="region of interest" description="Disordered" evidence="7">
    <location>
        <begin position="1067"/>
        <end position="1109"/>
    </location>
</feature>
<dbReference type="Pfam" id="PF24598">
    <property type="entry name" value="DOP1_C"/>
    <property type="match status" value="1"/>
</dbReference>
<feature type="domain" description="DOP1-like middle TPR" evidence="9">
    <location>
        <begin position="397"/>
        <end position="613"/>
    </location>
</feature>
<protein>
    <recommendedName>
        <fullName evidence="13">Dopey N-terminal domain-containing protein</fullName>
    </recommendedName>
</protein>
<evidence type="ECO:0000256" key="4">
    <source>
        <dbReference type="ARBA" id="ARBA00023034"/>
    </source>
</evidence>
<dbReference type="Pfam" id="PF04118">
    <property type="entry name" value="Dopey_N"/>
    <property type="match status" value="1"/>
</dbReference>
<dbReference type="PANTHER" id="PTHR14042:SF24">
    <property type="entry name" value="PROTEIN DOPEY-1 HOMOLOG"/>
    <property type="match status" value="1"/>
</dbReference>
<evidence type="ECO:0000256" key="7">
    <source>
        <dbReference type="SAM" id="MobiDB-lite"/>
    </source>
</evidence>
<feature type="region of interest" description="Disordered" evidence="7">
    <location>
        <begin position="1"/>
        <end position="33"/>
    </location>
</feature>
<comment type="similarity">
    <text evidence="6">Belongs to the DOP1 family.</text>
</comment>
<evidence type="ECO:0000256" key="5">
    <source>
        <dbReference type="ARBA" id="ARBA00023136"/>
    </source>
</evidence>
<evidence type="ECO:0000256" key="3">
    <source>
        <dbReference type="ARBA" id="ARBA00022927"/>
    </source>
</evidence>
<dbReference type="OrthoDB" id="297643at2759"/>
<evidence type="ECO:0000256" key="6">
    <source>
        <dbReference type="ARBA" id="ARBA00046326"/>
    </source>
</evidence>
<dbReference type="GO" id="GO:0015031">
    <property type="term" value="P:protein transport"/>
    <property type="evidence" value="ECO:0007669"/>
    <property type="project" value="UniProtKB-KW"/>
</dbReference>
<dbReference type="Pfam" id="PF24597">
    <property type="entry name" value="TPR_DOP1_M"/>
    <property type="match status" value="1"/>
</dbReference>
<dbReference type="GO" id="GO:0006895">
    <property type="term" value="P:Golgi to endosome transport"/>
    <property type="evidence" value="ECO:0007669"/>
    <property type="project" value="InterPro"/>
</dbReference>
<dbReference type="PANTHER" id="PTHR14042">
    <property type="entry name" value="DOPEY-RELATED"/>
    <property type="match status" value="1"/>
</dbReference>
<evidence type="ECO:0000313" key="12">
    <source>
        <dbReference type="Proteomes" id="UP001149165"/>
    </source>
</evidence>
<organism evidence="11 12">
    <name type="scientific">Penicillium angulare</name>
    <dbReference type="NCBI Taxonomy" id="116970"/>
    <lineage>
        <taxon>Eukaryota</taxon>
        <taxon>Fungi</taxon>
        <taxon>Dikarya</taxon>
        <taxon>Ascomycota</taxon>
        <taxon>Pezizomycotina</taxon>
        <taxon>Eurotiomycetes</taxon>
        <taxon>Eurotiomycetidae</taxon>
        <taxon>Eurotiales</taxon>
        <taxon>Aspergillaceae</taxon>
        <taxon>Penicillium</taxon>
    </lineage>
</organism>
<accession>A0A9W9F5E0</accession>
<dbReference type="GO" id="GO:0005802">
    <property type="term" value="C:trans-Golgi network"/>
    <property type="evidence" value="ECO:0007669"/>
    <property type="project" value="TreeGrafter"/>
</dbReference>
<feature type="compositionally biased region" description="Low complexity" evidence="7">
    <location>
        <begin position="11"/>
        <end position="20"/>
    </location>
</feature>
<name>A0A9W9F5E0_9EURO</name>
<dbReference type="SUPFAM" id="SSF48371">
    <property type="entry name" value="ARM repeat"/>
    <property type="match status" value="1"/>
</dbReference>
<keyword evidence="3" id="KW-0653">Protein transport</keyword>
<keyword evidence="5" id="KW-0472">Membrane</keyword>
<reference evidence="11" key="2">
    <citation type="journal article" date="2023" name="IMA Fungus">
        <title>Comparative genomic study of the Penicillium genus elucidates a diverse pangenome and 15 lateral gene transfer events.</title>
        <authorList>
            <person name="Petersen C."/>
            <person name="Sorensen T."/>
            <person name="Nielsen M.R."/>
            <person name="Sondergaard T.E."/>
            <person name="Sorensen J.L."/>
            <person name="Fitzpatrick D.A."/>
            <person name="Frisvad J.C."/>
            <person name="Nielsen K.L."/>
        </authorList>
    </citation>
    <scope>NUCLEOTIDE SEQUENCE</scope>
    <source>
        <strain evidence="11">IBT 30069</strain>
    </source>
</reference>
<reference evidence="11" key="1">
    <citation type="submission" date="2022-11" db="EMBL/GenBank/DDBJ databases">
        <authorList>
            <person name="Petersen C."/>
        </authorList>
    </citation>
    <scope>NUCLEOTIDE SEQUENCE</scope>
    <source>
        <strain evidence="11">IBT 30069</strain>
    </source>
</reference>
<evidence type="ECO:0000259" key="8">
    <source>
        <dbReference type="Pfam" id="PF04118"/>
    </source>
</evidence>
<dbReference type="GO" id="GO:0005829">
    <property type="term" value="C:cytosol"/>
    <property type="evidence" value="ECO:0007669"/>
    <property type="project" value="GOC"/>
</dbReference>
<comment type="caution">
    <text evidence="11">The sequence shown here is derived from an EMBL/GenBank/DDBJ whole genome shotgun (WGS) entry which is preliminary data.</text>
</comment>
<dbReference type="InterPro" id="IPR056458">
    <property type="entry name" value="TPR_DOP1_M"/>
</dbReference>
<gene>
    <name evidence="11" type="ORF">N7456_009711</name>
</gene>
<evidence type="ECO:0000256" key="2">
    <source>
        <dbReference type="ARBA" id="ARBA00022448"/>
    </source>
</evidence>
<comment type="subcellular location">
    <subcellularLocation>
        <location evidence="1">Golgi apparatus membrane</location>
        <topology evidence="1">Peripheral membrane protein</topology>
    </subcellularLocation>
</comment>
<dbReference type="InterPro" id="IPR007249">
    <property type="entry name" value="DOP1_N"/>
</dbReference>
<feature type="compositionally biased region" description="Basic and acidic residues" evidence="7">
    <location>
        <begin position="364"/>
        <end position="378"/>
    </location>
</feature>
<feature type="region of interest" description="Disordered" evidence="7">
    <location>
        <begin position="364"/>
        <end position="385"/>
    </location>
</feature>
<keyword evidence="12" id="KW-1185">Reference proteome</keyword>
<feature type="domain" description="DOP1 N-terminal" evidence="8">
    <location>
        <begin position="36"/>
        <end position="362"/>
    </location>
</feature>
<proteinExistence type="inferred from homology"/>
<dbReference type="GO" id="GO:0005768">
    <property type="term" value="C:endosome"/>
    <property type="evidence" value="ECO:0007669"/>
    <property type="project" value="TreeGrafter"/>
</dbReference>
<keyword evidence="4" id="KW-0333">Golgi apparatus</keyword>
<evidence type="ECO:0000313" key="11">
    <source>
        <dbReference type="EMBL" id="KAJ5093850.1"/>
    </source>
</evidence>
<evidence type="ECO:0000259" key="9">
    <source>
        <dbReference type="Pfam" id="PF24597"/>
    </source>
</evidence>
<sequence length="1876" mass="209078">MSLDPSAFPRSNSPASSESSLTRTRLQGKEGSVKKDKSYRRYASSVERALSLFDNALQEWADYISFLSRLLKALQTHPPDQPVVPHKVLVSKRLAQCLNPSLPSGVHQKALEVYTYIFGLIKLEGLSHDLPLYLPGLAPTLTFASLTVRPLFLSLVEGYIVDLEPRALRPALKAILLALLPGLEEETSDDFEPTLRIINKLREVGGRLETQKTSEAGASGQYFWQCLFLASITNPSRRLGVLAYLNRYLPKLGIAGRRQSTGDTGDIKDIPPEMLAVADSVILPEPGLLIRCFASGLSDEQILVQRNFLDLLVTHLPLNSPILQSRITDADLETLIVAAVGVVTRREMGLNRRLWAWFLGPEPNNDRERSSTDGRKFSSETIHSTSTDAKELSQSQYFSRVGLQPLVNGLLKMITRGSQIPSERTKPFRISLSLMDRWEIGGYIVPAVFLPTIRSVQTFEEQTSRNNYEEVFRSASAFFDGVESSVIFSEILGLVDFRSIDTEKDPEQVLRNLDLARFIIGNFNVREEDMLQVHVPLLTLSVLVRMREISLYKPSSGAIVDKGSITTALSSVLKSLSPLLTERSFSRKTGQEKVATDAKSGDRDVLNKIHSFYENSKNSLDLPPLPFGPKQLSEMIIREAHDLAVEALENDNGTSCLHEKVDILVTLLMKLPKSRVLRDKRFYGALSRRLAKREDNLTTSAFSVISTITSALTNVFAIHSLGFYINYEDACGLVPSLVEQLWRYLSPLSPKFHVEAVRCLWLLHSISWVDHLVEASITSLMVNSSTTSSYHLSSEEQAERFYVLWNHSHHSMHEQPPKQVFEVGGSLFSYQCSVLERPLFIVLDLLSQEPSDVSQSVQQWLQELHSIHRIFHVIILKLEELFERDTPSAISGDNMSISPDDYKECNYLLRTASNVISSLSHGGWITLLNYTLGQNEKRSEAPKSEGIFGSSPSSSKLFINSILQTDNGDSKSFHATIFEACHKIINDKSSVATQDSREGERLQKEALHLMRQLLLGPGAENLVESGIDDFLVDRLLIASEEGGSIAVQSALIDTLLAALKVRFAQAYAPPPPPRPKHQRASSRDRLTSPSILSFTSDKGDRGQPSVQFPRPPERLLDCLLKGISSIKSHEMVDRWIGLLSEVLPLYSGSLFQILLMLVECLCRETKAAFGRLQRGFQQTEDWPQDRSEYVTISLLTGLETCIANAHERLLVEESNIPAAKSPDQPQGFFGNMVSGVFNSDGNQGRSNTANDRLTVLLCFQDAVRLCFSIWAWGAGDRVGPSPDSVSMASFQYTSLRMRNRSRRILEHFFTAEALECLETLVEMWTKFDTDSATLIFSLLHTLDGSSPKITIPAVFNAIYTRTNPSALDANRKSSLTTSLSESELASFLVAYARSLDDDALDEIWTDCTTFLRDVLSNPFPHRQILPRLIEFAAILGVKLENTTFGEDRRMRKELGDVVLRLLTAVFTSKPLGLNQDAGPLARSSIDYDRTAVSHTGPDDMLSILAVSMPSFITTLGDSDRINTAISGVSTNVVGPLVRSRLFPNNLNRNVMVLLQQMAKVPAAAKVWKKDIADAFNDPRFFGLQVDLIKGNWMHLLRQWALVDKERLAELLTRMPPPSTAGIMFGVGASAARLEADRKTQLNLRRVAVLLLSANTDYFVGELPALRQKLEDLLAATSSSSPSSATRAEIFMVLRALALKTSPSTMAPFWPLVNSELQEALSAVPRGSQSEVYSPYSLLQACKLLDVLLVTAPDDFQLLEWLFVTDTIDAVYPPNQWEPVALADEVAQSFGRHDILSPSVSNEPVEPAARGLRRPWLISDNIRETAKDEIVERVLRPFFERLSIYVFESTYRMESADLGICRDDLLADLFNESTMAN</sequence>
<dbReference type="InterPro" id="IPR016024">
    <property type="entry name" value="ARM-type_fold"/>
</dbReference>
<evidence type="ECO:0000259" key="10">
    <source>
        <dbReference type="Pfam" id="PF24598"/>
    </source>
</evidence>
<dbReference type="InterPro" id="IPR040314">
    <property type="entry name" value="DOP1"/>
</dbReference>
<dbReference type="InterPro" id="IPR056457">
    <property type="entry name" value="DOP1_C"/>
</dbReference>
<evidence type="ECO:0008006" key="13">
    <source>
        <dbReference type="Google" id="ProtNLM"/>
    </source>
</evidence>
<evidence type="ECO:0000256" key="1">
    <source>
        <dbReference type="ARBA" id="ARBA00004395"/>
    </source>
</evidence>
<keyword evidence="2" id="KW-0813">Transport</keyword>